<sequence length="1355" mass="152407">MAIDQSSTPATGARGRRHFPDGFHHDAQKELMRGATPVTTRPFLPSSSPVRRPTSATSGRQRRHFRKDTNPNANYYGILADEEADEDELVDTLDALDLESETRKIIAREKERMSTRADVLRTFAESISACARKFDRGYAHAVANDFTKSLLHHWNQFLHSGDTAGYSQDPPPINLPVRNKPAAARPPIDNQLPRPKAVSFADVTQAAARQAPGDVHIAPARRQPIAASNYTDRRILLRLKEGSNFFEKKPFQIRTAIFEKLTLGANDVQNITKTNTGWSVVARNKEIQKKILESQEQWGPNVDLTVAEKQVTWFTYLIKDFPSELRSYDETILDFNATISEEIVAQTGQTPVRWRRSVKPSSDPTKTTLIISFEKPVRGTFRLFGLGAYSFLMTKPRRLTTEHGNDAQSLDNPQARNEATMNTTTDEVDTEMADTTEANATTTPQEDCLPAFGEDENMGDTEQEQLQNNEGVQEEDAEPGRADEVPDSQEQLEGGGNEVENSAGHEAAEGGGEDVSDHSEDENDANNSGDDDVVAPAQQNHQQQQLATNQRSIVRTATIHRMGVPATKGSRVQIASRPTLLKKRTRDLRSNFPPALSPEQPPAGSSATRTIATETTNVTIKIFQANVDKGKEAHSAALQLAFLEGYNVVILQEPNTSYNKKKELCRTQYHPSFLCFSPVDFWYNNDTRPRVMTYVKIDRKIQAEQITPAKHRDLLWVRVNGMTILNLYNRPEVESTLRVLEEWAPPGNCIVAGDMNAFHTSWQADRPASQDGNRIHEWTEKHDLHLLNEPDEATTMAKRRARSSTIDLVFSNIPEASATVEVHLTTGSLHYTIGIEIPNREPAQTTPGKVRVTTPDEIKAFGDHVGMAVKSLPIHIDSEAQVEDMARRLQEILQSSARVCGRVSRGRRARSSPWWNQECKDAHDDLRITRRIYENQRGEEVQRARVKFCRTLRRTRQNFWRDTINEVTTTEGVYKLTRWMKPRQRLQPPPLQVGDMTYSTDIEKAMALRKEKLERRDASDDIANGWQPAVSPPKEIPFARTISTKEIEKAVLHTGNTTPGSDGITTRMLQAAWPHIARPVTTLYNACLRLGHHPSVFKTAEVEPTIPVQRICTSATNYPAAKRGIGADNAIDTSGFEAQGLAQSKVRWQYNWGSDIYSNKISFAEFVPMLWNGDDQRVGWWHINVPKWLERGTGHLLAFNEPDGIPGQANLDVSDAVSVWRDHMEPYSGRARLGAPAVSNGGWDWITRFLAQCDGCHVDFIPIHWYNPHEMEYDFEDWVNRMCSLGKPVWVTEFRGDYAEDGEKQIFLAQAMDFLENNNCVERYAYFGSADSDQSLIDSSSVTHLSDLGLQYSLG</sequence>
<dbReference type="InterPro" id="IPR005135">
    <property type="entry name" value="Endo/exonuclease/phosphatase"/>
</dbReference>
<feature type="domain" description="Endonuclease/exonuclease/phosphatase" evidence="3">
    <location>
        <begin position="723"/>
        <end position="831"/>
    </location>
</feature>
<evidence type="ECO:0000259" key="2">
    <source>
        <dbReference type="Pfam" id="PF11790"/>
    </source>
</evidence>
<feature type="domain" description="Asl1-like glycosyl hydrolase catalytic" evidence="2">
    <location>
        <begin position="1142"/>
        <end position="1352"/>
    </location>
</feature>
<comment type="caution">
    <text evidence="4">The sequence shown here is derived from an EMBL/GenBank/DDBJ whole genome shotgun (WGS) entry which is preliminary data.</text>
</comment>
<feature type="compositionally biased region" description="Polar residues" evidence="1">
    <location>
        <begin position="45"/>
        <end position="59"/>
    </location>
</feature>
<feature type="compositionally biased region" description="Polar residues" evidence="1">
    <location>
        <begin position="1"/>
        <end position="10"/>
    </location>
</feature>
<dbReference type="Pfam" id="PF14529">
    <property type="entry name" value="Exo_endo_phos_2"/>
    <property type="match status" value="1"/>
</dbReference>
<dbReference type="GO" id="GO:0071966">
    <property type="term" value="P:fungal-type cell wall polysaccharide metabolic process"/>
    <property type="evidence" value="ECO:0007669"/>
    <property type="project" value="TreeGrafter"/>
</dbReference>
<feature type="compositionally biased region" description="Low complexity" evidence="1">
    <location>
        <begin position="537"/>
        <end position="550"/>
    </location>
</feature>
<feature type="region of interest" description="Disordered" evidence="1">
    <location>
        <begin position="402"/>
        <end position="550"/>
    </location>
</feature>
<dbReference type="InterPro" id="IPR024655">
    <property type="entry name" value="Asl1_glyco_hydro_catalytic"/>
</dbReference>
<dbReference type="OrthoDB" id="4939572at2759"/>
<dbReference type="EMBL" id="SPUK01000029">
    <property type="protein sequence ID" value="TQV90264.1"/>
    <property type="molecule type" value="Genomic_DNA"/>
</dbReference>
<keyword evidence="4" id="KW-0808">Transferase</keyword>
<dbReference type="Proteomes" id="UP000315783">
    <property type="component" value="Unassembled WGS sequence"/>
</dbReference>
<dbReference type="InterPro" id="IPR017853">
    <property type="entry name" value="GH"/>
</dbReference>
<name>A0A545ULC9_9HYPO</name>
<dbReference type="Gene3D" id="3.60.10.10">
    <property type="entry name" value="Endonuclease/exonuclease/phosphatase"/>
    <property type="match status" value="1"/>
</dbReference>
<protein>
    <submittedName>
        <fullName evidence="4">Reverse transcriptase, RNaseH</fullName>
    </submittedName>
</protein>
<accession>A0A545ULC9</accession>
<dbReference type="InterPro" id="IPR036691">
    <property type="entry name" value="Endo/exonu/phosph_ase_sf"/>
</dbReference>
<feature type="compositionally biased region" description="Acidic residues" evidence="1">
    <location>
        <begin position="453"/>
        <end position="463"/>
    </location>
</feature>
<dbReference type="GO" id="GO:0003964">
    <property type="term" value="F:RNA-directed DNA polymerase activity"/>
    <property type="evidence" value="ECO:0007669"/>
    <property type="project" value="UniProtKB-KW"/>
</dbReference>
<dbReference type="SUPFAM" id="SSF51445">
    <property type="entry name" value="(Trans)glycosidases"/>
    <property type="match status" value="1"/>
</dbReference>
<evidence type="ECO:0000259" key="3">
    <source>
        <dbReference type="Pfam" id="PF14529"/>
    </source>
</evidence>
<dbReference type="STRING" id="43265.A0A545ULC9"/>
<gene>
    <name evidence="4" type="ORF">IF1G_11023</name>
</gene>
<dbReference type="InterPro" id="IPR053183">
    <property type="entry name" value="ASL1"/>
</dbReference>
<dbReference type="Pfam" id="PF11790">
    <property type="entry name" value="Glyco_hydro_cc"/>
    <property type="match status" value="1"/>
</dbReference>
<evidence type="ECO:0000256" key="1">
    <source>
        <dbReference type="SAM" id="MobiDB-lite"/>
    </source>
</evidence>
<feature type="compositionally biased region" description="Acidic residues" evidence="1">
    <location>
        <begin position="511"/>
        <end position="533"/>
    </location>
</feature>
<feature type="compositionally biased region" description="Polar residues" evidence="1">
    <location>
        <begin position="406"/>
        <end position="425"/>
    </location>
</feature>
<dbReference type="Gene3D" id="3.20.20.80">
    <property type="entry name" value="Glycosidases"/>
    <property type="match status" value="1"/>
</dbReference>
<evidence type="ECO:0000313" key="5">
    <source>
        <dbReference type="Proteomes" id="UP000315783"/>
    </source>
</evidence>
<feature type="compositionally biased region" description="Polar residues" evidence="1">
    <location>
        <begin position="436"/>
        <end position="445"/>
    </location>
</feature>
<dbReference type="SUPFAM" id="SSF56219">
    <property type="entry name" value="DNase I-like"/>
    <property type="match status" value="1"/>
</dbReference>
<organism evidence="4 5">
    <name type="scientific">Cordyceps javanica</name>
    <dbReference type="NCBI Taxonomy" id="43265"/>
    <lineage>
        <taxon>Eukaryota</taxon>
        <taxon>Fungi</taxon>
        <taxon>Dikarya</taxon>
        <taxon>Ascomycota</taxon>
        <taxon>Pezizomycotina</taxon>
        <taxon>Sordariomycetes</taxon>
        <taxon>Hypocreomycetidae</taxon>
        <taxon>Hypocreales</taxon>
        <taxon>Cordycipitaceae</taxon>
        <taxon>Cordyceps</taxon>
    </lineage>
</organism>
<feature type="compositionally biased region" description="Basic and acidic residues" evidence="1">
    <location>
        <begin position="18"/>
        <end position="32"/>
    </location>
</feature>
<dbReference type="PANTHER" id="PTHR34154">
    <property type="entry name" value="ALKALI-SENSITIVE LINKAGE PROTEIN 1"/>
    <property type="match status" value="1"/>
</dbReference>
<keyword evidence="4" id="KW-0548">Nucleotidyltransferase</keyword>
<keyword evidence="4" id="KW-0695">RNA-directed DNA polymerase</keyword>
<evidence type="ECO:0000313" key="4">
    <source>
        <dbReference type="EMBL" id="TQV90264.1"/>
    </source>
</evidence>
<proteinExistence type="predicted"/>
<feature type="region of interest" description="Disordered" evidence="1">
    <location>
        <begin position="1"/>
        <end position="72"/>
    </location>
</feature>
<keyword evidence="5" id="KW-1185">Reference proteome</keyword>
<dbReference type="PANTHER" id="PTHR34154:SF10">
    <property type="entry name" value="ASL1-LIKE GLYCOSYL HYDROLASE CATALYTIC DOMAIN-CONTAINING PROTEIN"/>
    <property type="match status" value="1"/>
</dbReference>
<dbReference type="GO" id="GO:0009277">
    <property type="term" value="C:fungal-type cell wall"/>
    <property type="evidence" value="ECO:0007669"/>
    <property type="project" value="TreeGrafter"/>
</dbReference>
<reference evidence="4 5" key="1">
    <citation type="journal article" date="2019" name="Appl. Microbiol. Biotechnol.">
        <title>Genome sequence of Isaria javanica and comparative genome analysis insights into family S53 peptidase evolution in fungal entomopathogens.</title>
        <authorList>
            <person name="Lin R."/>
            <person name="Zhang X."/>
            <person name="Xin B."/>
            <person name="Zou M."/>
            <person name="Gao Y."/>
            <person name="Qin F."/>
            <person name="Hu Q."/>
            <person name="Xie B."/>
            <person name="Cheng X."/>
        </authorList>
    </citation>
    <scope>NUCLEOTIDE SEQUENCE [LARGE SCALE GENOMIC DNA]</scope>
    <source>
        <strain evidence="4 5">IJ1G</strain>
    </source>
</reference>